<dbReference type="InterPro" id="IPR001633">
    <property type="entry name" value="EAL_dom"/>
</dbReference>
<organism evidence="11 12">
    <name type="scientific">Roseibium algae</name>
    <dbReference type="NCBI Taxonomy" id="3123038"/>
    <lineage>
        <taxon>Bacteria</taxon>
        <taxon>Pseudomonadati</taxon>
        <taxon>Pseudomonadota</taxon>
        <taxon>Alphaproteobacteria</taxon>
        <taxon>Hyphomicrobiales</taxon>
        <taxon>Stappiaceae</taxon>
        <taxon>Roseibium</taxon>
    </lineage>
</organism>
<evidence type="ECO:0000256" key="1">
    <source>
        <dbReference type="ARBA" id="ARBA00004651"/>
    </source>
</evidence>
<evidence type="ECO:0000256" key="8">
    <source>
        <dbReference type="SAM" id="Phobius"/>
    </source>
</evidence>
<evidence type="ECO:0000256" key="2">
    <source>
        <dbReference type="ARBA" id="ARBA00022448"/>
    </source>
</evidence>
<keyword evidence="4" id="KW-0762">Sugar transport</keyword>
<feature type="transmembrane region" description="Helical" evidence="8">
    <location>
        <begin position="141"/>
        <end position="160"/>
    </location>
</feature>
<evidence type="ECO:0000313" key="11">
    <source>
        <dbReference type="EMBL" id="MEJ8474187.1"/>
    </source>
</evidence>
<evidence type="ECO:0000256" key="4">
    <source>
        <dbReference type="ARBA" id="ARBA00022597"/>
    </source>
</evidence>
<proteinExistence type="predicted"/>
<feature type="transmembrane region" description="Helical" evidence="8">
    <location>
        <begin position="376"/>
        <end position="394"/>
    </location>
</feature>
<keyword evidence="3" id="KW-1003">Cell membrane</keyword>
<feature type="transmembrane region" description="Helical" evidence="8">
    <location>
        <begin position="292"/>
        <end position="312"/>
    </location>
</feature>
<feature type="domain" description="PTS EIIC type-3" evidence="10">
    <location>
        <begin position="14"/>
        <end position="417"/>
    </location>
</feature>
<dbReference type="CDD" id="cd01948">
    <property type="entry name" value="EAL"/>
    <property type="match status" value="1"/>
</dbReference>
<keyword evidence="2" id="KW-0813">Transport</keyword>
<comment type="caution">
    <text evidence="11">The sequence shown here is derived from an EMBL/GenBank/DDBJ whole genome shotgun (WGS) entry which is preliminary data.</text>
</comment>
<dbReference type="PANTHER" id="PTHR33121:SF79">
    <property type="entry name" value="CYCLIC DI-GMP PHOSPHODIESTERASE PDED-RELATED"/>
    <property type="match status" value="1"/>
</dbReference>
<dbReference type="PANTHER" id="PTHR33121">
    <property type="entry name" value="CYCLIC DI-GMP PHOSPHODIESTERASE PDEF"/>
    <property type="match status" value="1"/>
</dbReference>
<dbReference type="Proteomes" id="UP001385499">
    <property type="component" value="Unassembled WGS sequence"/>
</dbReference>
<feature type="transmembrane region" description="Helical" evidence="8">
    <location>
        <begin position="321"/>
        <end position="344"/>
    </location>
</feature>
<dbReference type="PROSITE" id="PS51105">
    <property type="entry name" value="PTS_EIIC_TYPE_3"/>
    <property type="match status" value="1"/>
</dbReference>
<comment type="subcellular location">
    <subcellularLocation>
        <location evidence="1">Cell membrane</location>
        <topology evidence="1">Multi-pass membrane protein</topology>
    </subcellularLocation>
</comment>
<sequence>MFFQKQDALNNSHIGMRVLNASERISQISFLVAIQRSLALAFPLLMLGAIAFLLRHPPFNAPDFFYGKVFLEACDMVISATFGVATLVTLIGFSFTLTNLYIEKYGQRHANPAVTTSVVLSCFFVIHAPTDSNLMQTYLSMNNGFLAAIITASVSASLFLKLSASKKLRLQLGELDTDPLIGDVLKVLPAAILTIILFVLVKASFVFLFNPYVFAPIEAVVISAFAGYDDGLELPLFYTLLVQVFWFFGIHGTNTLTTFHDAVFFPAMQINFESVMNGTEPRLIFTSQFFDFFARIGGAGSTLCLIFALLIFGRSLSVKKFAILALIPGIFNINEPLLIGIPLILNPLYAIPFIFTPILQTLFAYAAIALDYMPKITGFISWTTPVFFSGYLSTGSYSGAVVQALSLAFGTAFYAPFVFLSERVAKQHSKKLLSDLQNFTEAPSPPAHFSRYQRLSRQERRLLAALADDLETALKNNTGLFLEYQPQVDASKWAVCGVEALLRWEHPTYGRVAPPLIVALSEELGELDNLGLFVLNEACRQRAEWDGDLTEDFKLSVNVSPHQLRNPDFGASVHSILHKHGLEPRNLELEITESNALLPEKRSVEALKDLRRSGVKIALDDFGMGHTSLHYIQELPLNTIKIDRSLTLAAKTNANEVIVKSILELGNSLGISIVVEGIEDEKQLEKFMSLGCVVFQGYLFSKPLPASVFPSFAKSLAARPSENQTGAKQSEPA</sequence>
<evidence type="ECO:0000259" key="10">
    <source>
        <dbReference type="PROSITE" id="PS51105"/>
    </source>
</evidence>
<keyword evidence="5 8" id="KW-0812">Transmembrane</keyword>
<keyword evidence="6 8" id="KW-1133">Transmembrane helix</keyword>
<feature type="transmembrane region" description="Helical" evidence="8">
    <location>
        <begin position="350"/>
        <end position="369"/>
    </location>
</feature>
<dbReference type="Pfam" id="PF02378">
    <property type="entry name" value="PTS_EIIC"/>
    <property type="match status" value="1"/>
</dbReference>
<accession>A0ABU8TJ51</accession>
<evidence type="ECO:0000259" key="9">
    <source>
        <dbReference type="PROSITE" id="PS50883"/>
    </source>
</evidence>
<feature type="transmembrane region" description="Helical" evidence="8">
    <location>
        <begin position="235"/>
        <end position="253"/>
    </location>
</feature>
<evidence type="ECO:0000256" key="7">
    <source>
        <dbReference type="ARBA" id="ARBA00023136"/>
    </source>
</evidence>
<evidence type="ECO:0000256" key="6">
    <source>
        <dbReference type="ARBA" id="ARBA00022989"/>
    </source>
</evidence>
<dbReference type="Gene3D" id="3.20.20.450">
    <property type="entry name" value="EAL domain"/>
    <property type="match status" value="1"/>
</dbReference>
<dbReference type="InterPro" id="IPR050706">
    <property type="entry name" value="Cyclic-di-GMP_PDE-like"/>
</dbReference>
<dbReference type="Pfam" id="PF00563">
    <property type="entry name" value="EAL"/>
    <property type="match status" value="1"/>
</dbReference>
<dbReference type="RefSeq" id="WP_340273895.1">
    <property type="nucleotide sequence ID" value="NZ_JBAKIA010000004.1"/>
</dbReference>
<evidence type="ECO:0000313" key="12">
    <source>
        <dbReference type="Proteomes" id="UP001385499"/>
    </source>
</evidence>
<evidence type="ECO:0000256" key="5">
    <source>
        <dbReference type="ARBA" id="ARBA00022692"/>
    </source>
</evidence>
<reference evidence="11 12" key="1">
    <citation type="submission" date="2024-02" db="EMBL/GenBank/DDBJ databases">
        <title>Roseibium algae sp. nov., isolated from marine alga (Grateloupia sp.), showing potential in myo-inositol conversion.</title>
        <authorList>
            <person name="Wang Y."/>
        </authorList>
    </citation>
    <scope>NUCLEOTIDE SEQUENCE [LARGE SCALE GENOMIC DNA]</scope>
    <source>
        <strain evidence="11 12">H3510</strain>
    </source>
</reference>
<keyword evidence="7 8" id="KW-0472">Membrane</keyword>
<feature type="transmembrane region" description="Helical" evidence="8">
    <location>
        <begin position="400"/>
        <end position="420"/>
    </location>
</feature>
<keyword evidence="12" id="KW-1185">Reference proteome</keyword>
<dbReference type="EMBL" id="JBAKIA010000004">
    <property type="protein sequence ID" value="MEJ8474187.1"/>
    <property type="molecule type" value="Genomic_DNA"/>
</dbReference>
<name>A0ABU8TJ51_9HYPH</name>
<feature type="transmembrane region" description="Helical" evidence="8">
    <location>
        <begin position="207"/>
        <end position="228"/>
    </location>
</feature>
<gene>
    <name evidence="11" type="ORF">V6575_08795</name>
</gene>
<dbReference type="InterPro" id="IPR035919">
    <property type="entry name" value="EAL_sf"/>
</dbReference>
<dbReference type="InterPro" id="IPR003352">
    <property type="entry name" value="PTS_EIIC"/>
</dbReference>
<evidence type="ECO:0000256" key="3">
    <source>
        <dbReference type="ARBA" id="ARBA00022475"/>
    </source>
</evidence>
<dbReference type="SMART" id="SM00052">
    <property type="entry name" value="EAL"/>
    <property type="match status" value="1"/>
</dbReference>
<feature type="transmembrane region" description="Helical" evidence="8">
    <location>
        <begin position="38"/>
        <end position="56"/>
    </location>
</feature>
<feature type="domain" description="EAL" evidence="9">
    <location>
        <begin position="463"/>
        <end position="717"/>
    </location>
</feature>
<dbReference type="SUPFAM" id="SSF141868">
    <property type="entry name" value="EAL domain-like"/>
    <property type="match status" value="1"/>
</dbReference>
<feature type="transmembrane region" description="Helical" evidence="8">
    <location>
        <begin position="180"/>
        <end position="201"/>
    </location>
</feature>
<protein>
    <submittedName>
        <fullName evidence="11">EAL domain-containing protein</fullName>
    </submittedName>
</protein>
<dbReference type="PROSITE" id="PS50883">
    <property type="entry name" value="EAL"/>
    <property type="match status" value="1"/>
</dbReference>
<feature type="transmembrane region" description="Helical" evidence="8">
    <location>
        <begin position="76"/>
        <end position="98"/>
    </location>
</feature>
<feature type="transmembrane region" description="Helical" evidence="8">
    <location>
        <begin position="110"/>
        <end position="129"/>
    </location>
</feature>
<dbReference type="InterPro" id="IPR004501">
    <property type="entry name" value="PTS_EIIC_3"/>
</dbReference>